<dbReference type="Proteomes" id="UP000192801">
    <property type="component" value="Unassembled WGS sequence"/>
</dbReference>
<feature type="domain" description="Cas12f1-like TNB" evidence="9">
    <location>
        <begin position="358"/>
        <end position="424"/>
    </location>
</feature>
<name>A0A1X0DND9_9MYCO</name>
<evidence type="ECO:0000256" key="7">
    <source>
        <dbReference type="SAM" id="MobiDB-lite"/>
    </source>
</evidence>
<evidence type="ECO:0000256" key="2">
    <source>
        <dbReference type="ARBA" id="ARBA00022578"/>
    </source>
</evidence>
<dbReference type="GO" id="GO:0003677">
    <property type="term" value="F:DNA binding"/>
    <property type="evidence" value="ECO:0007669"/>
    <property type="project" value="UniProtKB-KW"/>
</dbReference>
<feature type="domain" description="Probable transposase IS891/IS1136/IS1341" evidence="8">
    <location>
        <begin position="222"/>
        <end position="337"/>
    </location>
</feature>
<keyword evidence="3" id="KW-0479">Metal-binding</keyword>
<dbReference type="InterPro" id="IPR021027">
    <property type="entry name" value="Transposase_put_HTH"/>
</dbReference>
<dbReference type="NCBIfam" id="NF040570">
    <property type="entry name" value="guided_TnpB"/>
    <property type="match status" value="1"/>
</dbReference>
<keyword evidence="5" id="KW-0238">DNA-binding</keyword>
<dbReference type="RefSeq" id="WP_083029009.1">
    <property type="nucleotide sequence ID" value="NZ_JACKRM010000389.1"/>
</dbReference>
<comment type="caution">
    <text evidence="11">The sequence shown here is derived from an EMBL/GenBank/DDBJ whole genome shotgun (WGS) entry which is preliminary data.</text>
</comment>
<dbReference type="InterPro" id="IPR010095">
    <property type="entry name" value="Cas12f1-like_TNB"/>
</dbReference>
<evidence type="ECO:0000259" key="10">
    <source>
        <dbReference type="Pfam" id="PF12323"/>
    </source>
</evidence>
<keyword evidence="6" id="KW-0233">DNA recombination</keyword>
<organism evidence="11 12">
    <name type="scientific">Mycolicibacterium insubricum</name>
    <dbReference type="NCBI Taxonomy" id="444597"/>
    <lineage>
        <taxon>Bacteria</taxon>
        <taxon>Bacillati</taxon>
        <taxon>Actinomycetota</taxon>
        <taxon>Actinomycetes</taxon>
        <taxon>Mycobacteriales</taxon>
        <taxon>Mycobacteriaceae</taxon>
        <taxon>Mycolicibacterium</taxon>
    </lineage>
</organism>
<dbReference type="NCBIfam" id="NF038280">
    <property type="entry name" value="IS607_TnpB"/>
    <property type="match status" value="1"/>
</dbReference>
<comment type="similarity">
    <text evidence="1">In the C-terminal section; belongs to the transposase 35 family.</text>
</comment>
<evidence type="ECO:0000256" key="3">
    <source>
        <dbReference type="ARBA" id="ARBA00022723"/>
    </source>
</evidence>
<dbReference type="InterPro" id="IPR001959">
    <property type="entry name" value="Transposase"/>
</dbReference>
<evidence type="ECO:0000313" key="11">
    <source>
        <dbReference type="EMBL" id="ORA73837.1"/>
    </source>
</evidence>
<dbReference type="GO" id="GO:0032196">
    <property type="term" value="P:transposition"/>
    <property type="evidence" value="ECO:0007669"/>
    <property type="project" value="UniProtKB-KW"/>
</dbReference>
<dbReference type="GO" id="GO:0046872">
    <property type="term" value="F:metal ion binding"/>
    <property type="evidence" value="ECO:0007669"/>
    <property type="project" value="UniProtKB-KW"/>
</dbReference>
<dbReference type="NCBIfam" id="TIGR01766">
    <property type="entry name" value="IS200/IS605 family accessory protein TnpB-like domain"/>
    <property type="match status" value="1"/>
</dbReference>
<dbReference type="InterPro" id="IPR053470">
    <property type="entry name" value="RNA-guided_DNA_endonuclease"/>
</dbReference>
<proteinExistence type="inferred from homology"/>
<dbReference type="AlphaFoldDB" id="A0A1X0DND9"/>
<accession>A0A1X0DND9</accession>
<evidence type="ECO:0000259" key="8">
    <source>
        <dbReference type="Pfam" id="PF01385"/>
    </source>
</evidence>
<keyword evidence="2" id="KW-0815">Transposition</keyword>
<evidence type="ECO:0000256" key="5">
    <source>
        <dbReference type="ARBA" id="ARBA00023125"/>
    </source>
</evidence>
<sequence length="487" mass="52991">MARFEIPEGWTVQAYRFALDPTPVQLRALASHAGAARFAHNHMLALVKSVMDQRAAERSYGIPEDQLTPALRWSLPALRKVWNARKDQVAPWWAQNSKEAYNSGLDGLARGLDAWSKSRTGRRAGKPVGFPRFKTARARRSVRFTTGVIRVEADRRHVSLPRLGAIRTHESTRKLARRIELGTARILSATVGQDSAGRWYCALQAIVAAKTRPAHARRSMHPVVGVDVGVKADALLVVASPDGIEVDRIRAPKSLSAAQSRLRVLGRRAARQHGPYDPVTKTRQTPSKRWRKTAARIGRTHARAAAVRRDVLHKATTRLAQQHQIVVVETLNAAGMRATGGARKRGLNRALADAALAEIRRMLGYKSRWYGSTLVEADRFFPSSKTCVACGRRKPNLTLADRTFICDDCDAPPIDRDLGAAINLARLGEPRTRGEQSPAGSGPAAGRGATRETETAPAGAAAGCEASTPHHQLVDQTGTASPQGEAA</sequence>
<reference evidence="11 12" key="1">
    <citation type="submission" date="2016-12" db="EMBL/GenBank/DDBJ databases">
        <title>The new phylogeny of genus Mycobacterium.</title>
        <authorList>
            <person name="Tortoli E."/>
            <person name="Trovato A."/>
            <person name="Cirillo D.M."/>
        </authorList>
    </citation>
    <scope>NUCLEOTIDE SEQUENCE [LARGE SCALE GENOMIC DNA]</scope>
    <source>
        <strain evidence="11 12">DSM 45130</strain>
    </source>
</reference>
<evidence type="ECO:0000259" key="9">
    <source>
        <dbReference type="Pfam" id="PF07282"/>
    </source>
</evidence>
<feature type="region of interest" description="Disordered" evidence="7">
    <location>
        <begin position="428"/>
        <end position="487"/>
    </location>
</feature>
<evidence type="ECO:0000256" key="4">
    <source>
        <dbReference type="ARBA" id="ARBA00022833"/>
    </source>
</evidence>
<keyword evidence="4" id="KW-0862">Zinc</keyword>
<keyword evidence="12" id="KW-1185">Reference proteome</keyword>
<feature type="compositionally biased region" description="Low complexity" evidence="7">
    <location>
        <begin position="437"/>
        <end position="448"/>
    </location>
</feature>
<evidence type="ECO:0000256" key="6">
    <source>
        <dbReference type="ARBA" id="ARBA00023172"/>
    </source>
</evidence>
<dbReference type="Pfam" id="PF12323">
    <property type="entry name" value="HTH_OrfB_IS605"/>
    <property type="match status" value="1"/>
</dbReference>
<dbReference type="GO" id="GO:0006310">
    <property type="term" value="P:DNA recombination"/>
    <property type="evidence" value="ECO:0007669"/>
    <property type="project" value="UniProtKB-KW"/>
</dbReference>
<feature type="domain" description="Transposase putative helix-turn-helix" evidence="10">
    <location>
        <begin position="13"/>
        <end position="49"/>
    </location>
</feature>
<dbReference type="Pfam" id="PF07282">
    <property type="entry name" value="Cas12f1-like_TNB"/>
    <property type="match status" value="1"/>
</dbReference>
<protein>
    <submittedName>
        <fullName evidence="11">Transposase</fullName>
    </submittedName>
</protein>
<dbReference type="EMBL" id="MVHS01000002">
    <property type="protein sequence ID" value="ORA73837.1"/>
    <property type="molecule type" value="Genomic_DNA"/>
</dbReference>
<evidence type="ECO:0000256" key="1">
    <source>
        <dbReference type="ARBA" id="ARBA00008761"/>
    </source>
</evidence>
<dbReference type="OrthoDB" id="6230307at2"/>
<evidence type="ECO:0000313" key="12">
    <source>
        <dbReference type="Proteomes" id="UP000192801"/>
    </source>
</evidence>
<feature type="compositionally biased region" description="Low complexity" evidence="7">
    <location>
        <begin position="455"/>
        <end position="466"/>
    </location>
</feature>
<dbReference type="Pfam" id="PF01385">
    <property type="entry name" value="OrfB_IS605"/>
    <property type="match status" value="1"/>
</dbReference>
<feature type="compositionally biased region" description="Polar residues" evidence="7">
    <location>
        <begin position="474"/>
        <end position="487"/>
    </location>
</feature>
<gene>
    <name evidence="11" type="ORF">BST26_01300</name>
</gene>